<dbReference type="InterPro" id="IPR042529">
    <property type="entry name" value="IF_2B-like_C"/>
</dbReference>
<dbReference type="GO" id="GO:0005085">
    <property type="term" value="F:guanyl-nucleotide exchange factor activity"/>
    <property type="evidence" value="ECO:0007669"/>
    <property type="project" value="TreeGrafter"/>
</dbReference>
<dbReference type="Gene3D" id="3.40.50.10470">
    <property type="entry name" value="Translation initiation factor eif-2b, domain 2"/>
    <property type="match status" value="1"/>
</dbReference>
<dbReference type="SUPFAM" id="SSF100950">
    <property type="entry name" value="NagB/RpiA/CoA transferase-like"/>
    <property type="match status" value="1"/>
</dbReference>
<gene>
    <name evidence="5" type="ORF">ENW83_06310</name>
</gene>
<dbReference type="PANTHER" id="PTHR45860:SF1">
    <property type="entry name" value="TRANSLATION INITIATION FACTOR EIF-2B SUBUNIT ALPHA"/>
    <property type="match status" value="1"/>
</dbReference>
<dbReference type="EMBL" id="DTLS01000181">
    <property type="protein sequence ID" value="HGZ60790.1"/>
    <property type="molecule type" value="Genomic_DNA"/>
</dbReference>
<dbReference type="InterPro" id="IPR051501">
    <property type="entry name" value="eIF2B_alpha/beta/delta"/>
</dbReference>
<dbReference type="Pfam" id="PF01008">
    <property type="entry name" value="IF-2B"/>
    <property type="match status" value="1"/>
</dbReference>
<accession>A0A7J3SMD5</accession>
<dbReference type="AlphaFoldDB" id="A0A7J3SMD5"/>
<name>A0A7J3SMD5_9CREN</name>
<evidence type="ECO:0000256" key="2">
    <source>
        <dbReference type="ARBA" id="ARBA00022540"/>
    </source>
</evidence>
<dbReference type="InterPro" id="IPR027363">
    <property type="entry name" value="M1Pi_N"/>
</dbReference>
<keyword evidence="2" id="KW-0396">Initiation factor</keyword>
<dbReference type="Gene3D" id="1.20.120.420">
    <property type="entry name" value="translation initiation factor eif-2b, domain 1"/>
    <property type="match status" value="1"/>
</dbReference>
<reference evidence="5" key="1">
    <citation type="journal article" date="2020" name="mSystems">
        <title>Genome- and Community-Level Interaction Insights into Carbon Utilization and Element Cycling Functions of Hydrothermarchaeota in Hydrothermal Sediment.</title>
        <authorList>
            <person name="Zhou Z."/>
            <person name="Liu Y."/>
            <person name="Xu W."/>
            <person name="Pan J."/>
            <person name="Luo Z.H."/>
            <person name="Li M."/>
        </authorList>
    </citation>
    <scope>NUCLEOTIDE SEQUENCE [LARGE SCALE GENOMIC DNA]</scope>
    <source>
        <strain evidence="5">SpSt-885</strain>
    </source>
</reference>
<dbReference type="PANTHER" id="PTHR45860">
    <property type="entry name" value="TRANSLATION INITIATION FACTOR EIF-2B SUBUNIT ALPHA"/>
    <property type="match status" value="1"/>
</dbReference>
<dbReference type="InterPro" id="IPR037171">
    <property type="entry name" value="NagB/RpiA_transferase-like"/>
</dbReference>
<evidence type="ECO:0000256" key="4">
    <source>
        <dbReference type="RuleBase" id="RU003814"/>
    </source>
</evidence>
<dbReference type="InterPro" id="IPR000649">
    <property type="entry name" value="IF-2B-related"/>
</dbReference>
<sequence>MEGGRLDRTVNHGATESALQLLERIEEELLKTPNWKEFSTMFSIFAMESIERRPTSALLTNTMRSLLKFAVDKYAEGQDIETFKKGFYEKIEEVKVATVRSVEKLSDIGARWLPDGSRILTHSYSTSVLKIIEKGNRLGKIKEVFVTESRPGGEGVYTAELLSSLGIKTNLIVDSAVNYFMGEIDFVLVGAEAITAHGALVNKVGTSQIALSAYKRRTRLIVASGTYKFSFESMLGDRIKVPFLDASSLEIPRDLLKLDNFAVSVPLMDVTPPEFIDAIITEIGITSPEGVPILLWEVYGGWIGSQPDIKDLINKLRNIS</sequence>
<dbReference type="GO" id="GO:0003743">
    <property type="term" value="F:translation initiation factor activity"/>
    <property type="evidence" value="ECO:0007669"/>
    <property type="project" value="UniProtKB-KW"/>
</dbReference>
<evidence type="ECO:0000256" key="3">
    <source>
        <dbReference type="ARBA" id="ARBA00022917"/>
    </source>
</evidence>
<keyword evidence="5" id="KW-0413">Isomerase</keyword>
<keyword evidence="3" id="KW-0648">Protein biosynthesis</keyword>
<organism evidence="5">
    <name type="scientific">Fervidicoccus fontis</name>
    <dbReference type="NCBI Taxonomy" id="683846"/>
    <lineage>
        <taxon>Archaea</taxon>
        <taxon>Thermoproteota</taxon>
        <taxon>Thermoprotei</taxon>
        <taxon>Fervidicoccales</taxon>
        <taxon>Fervidicoccaceae</taxon>
        <taxon>Fervidicoccus</taxon>
    </lineage>
</organism>
<evidence type="ECO:0000313" key="5">
    <source>
        <dbReference type="EMBL" id="HGZ60790.1"/>
    </source>
</evidence>
<dbReference type="GO" id="GO:0016853">
    <property type="term" value="F:isomerase activity"/>
    <property type="evidence" value="ECO:0007669"/>
    <property type="project" value="UniProtKB-KW"/>
</dbReference>
<proteinExistence type="inferred from homology"/>
<evidence type="ECO:0000256" key="1">
    <source>
        <dbReference type="ARBA" id="ARBA00007251"/>
    </source>
</evidence>
<comment type="similarity">
    <text evidence="1 4">Belongs to the eIF-2B alpha/beta/delta subunits family.</text>
</comment>
<comment type="caution">
    <text evidence="5">The sequence shown here is derived from an EMBL/GenBank/DDBJ whole genome shotgun (WGS) entry which is preliminary data.</text>
</comment>
<protein>
    <submittedName>
        <fullName evidence="5">Ribose 1,5-bisphosphate isomerase</fullName>
    </submittedName>
</protein>